<proteinExistence type="predicted"/>
<gene>
    <name evidence="1" type="ORF">HGRIS_014001</name>
</gene>
<organism evidence="1 2">
    <name type="scientific">Hohenbuehelia grisea</name>
    <dbReference type="NCBI Taxonomy" id="104357"/>
    <lineage>
        <taxon>Eukaryota</taxon>
        <taxon>Fungi</taxon>
        <taxon>Dikarya</taxon>
        <taxon>Basidiomycota</taxon>
        <taxon>Agaricomycotina</taxon>
        <taxon>Agaricomycetes</taxon>
        <taxon>Agaricomycetidae</taxon>
        <taxon>Agaricales</taxon>
        <taxon>Pleurotineae</taxon>
        <taxon>Pleurotaceae</taxon>
        <taxon>Hohenbuehelia</taxon>
    </lineage>
</organism>
<dbReference type="EMBL" id="JASNQZ010000003">
    <property type="protein sequence ID" value="KAL0958669.1"/>
    <property type="molecule type" value="Genomic_DNA"/>
</dbReference>
<evidence type="ECO:0000313" key="2">
    <source>
        <dbReference type="Proteomes" id="UP001556367"/>
    </source>
</evidence>
<dbReference type="Proteomes" id="UP001556367">
    <property type="component" value="Unassembled WGS sequence"/>
</dbReference>
<protein>
    <submittedName>
        <fullName evidence="1">Uncharacterized protein</fullName>
    </submittedName>
</protein>
<reference evidence="2" key="1">
    <citation type="submission" date="2024-06" db="EMBL/GenBank/DDBJ databases">
        <title>Multi-omics analyses provide insights into the biosynthesis of the anticancer antibiotic pleurotin in Hohenbuehelia grisea.</title>
        <authorList>
            <person name="Weaver J.A."/>
            <person name="Alberti F."/>
        </authorList>
    </citation>
    <scope>NUCLEOTIDE SEQUENCE [LARGE SCALE GENOMIC DNA]</scope>
    <source>
        <strain evidence="2">T-177</strain>
    </source>
</reference>
<name>A0ABR3JS36_9AGAR</name>
<keyword evidence="2" id="KW-1185">Reference proteome</keyword>
<evidence type="ECO:0000313" key="1">
    <source>
        <dbReference type="EMBL" id="KAL0958669.1"/>
    </source>
</evidence>
<accession>A0ABR3JS36</accession>
<comment type="caution">
    <text evidence="1">The sequence shown here is derived from an EMBL/GenBank/DDBJ whole genome shotgun (WGS) entry which is preliminary data.</text>
</comment>
<sequence>MSWCRNNIQERWDHQYAPHVVDKNGKGVLVLKSRFNNVWNWFSASELGKTVTEYWAEWYDRAADGRFVNNPSRPFPAYTLDEEHDINDVDGELLTEVKASSRKFRPNPDLPYVAGLPKASESDLPRNSLVSLLGENGLISDDELVVRKSNSARNSIVPLSGENRSISNEELVVSRLTDSGLTRGVNGSRNELTADVTSPAPSIDPYDASDNTVWVPDLRKAKIFGRRWIVSCKRTENLANLANKWKKAVFEMRDEHISDEGGMVPTIHPDDNFVRYGFDRAVPVMYA</sequence>